<dbReference type="AlphaFoldDB" id="A0A607KAF5"/>
<name>A0A607KAF5_SALET</name>
<sequence>MGQLIQTSLAGRLHPAGKPAGLCWQASGPEGACQPARKTMQAHACGGRTRAALRAAPRPFPPLTTIAYTYSCYPFLSEYIDVRI</sequence>
<accession>A0A607KAF5</accession>
<reference evidence="1" key="2">
    <citation type="submission" date="2018-07" db="EMBL/GenBank/DDBJ databases">
        <authorList>
            <consortium name="NCBI Pathogen Detection Project"/>
        </authorList>
    </citation>
    <scope>NUCLEOTIDE SEQUENCE</scope>
    <source>
        <strain evidence="1">13-1023</strain>
    </source>
</reference>
<dbReference type="EMBL" id="DAAMJC010000016">
    <property type="protein sequence ID" value="HAC6867578.1"/>
    <property type="molecule type" value="Genomic_DNA"/>
</dbReference>
<reference evidence="1" key="1">
    <citation type="journal article" date="2018" name="Genome Biol.">
        <title>SKESA: strategic k-mer extension for scrupulous assemblies.</title>
        <authorList>
            <person name="Souvorov A."/>
            <person name="Agarwala R."/>
            <person name="Lipman D.J."/>
        </authorList>
    </citation>
    <scope>NUCLEOTIDE SEQUENCE</scope>
    <source>
        <strain evidence="1">13-1023</strain>
    </source>
</reference>
<organism evidence="1">
    <name type="scientific">Salmonella enterica subsp. enterica serovar Javiana</name>
    <dbReference type="NCBI Taxonomy" id="363569"/>
    <lineage>
        <taxon>Bacteria</taxon>
        <taxon>Pseudomonadati</taxon>
        <taxon>Pseudomonadota</taxon>
        <taxon>Gammaproteobacteria</taxon>
        <taxon>Enterobacterales</taxon>
        <taxon>Enterobacteriaceae</taxon>
        <taxon>Salmonella</taxon>
    </lineage>
</organism>
<protein>
    <submittedName>
        <fullName evidence="1">Uncharacterized protein</fullName>
    </submittedName>
</protein>
<proteinExistence type="predicted"/>
<gene>
    <name evidence="1" type="ORF">G0D54_20860</name>
</gene>
<evidence type="ECO:0000313" key="1">
    <source>
        <dbReference type="EMBL" id="HAC6867578.1"/>
    </source>
</evidence>
<comment type="caution">
    <text evidence="1">The sequence shown here is derived from an EMBL/GenBank/DDBJ whole genome shotgun (WGS) entry which is preliminary data.</text>
</comment>